<dbReference type="Proteomes" id="UP000616151">
    <property type="component" value="Unassembled WGS sequence"/>
</dbReference>
<comment type="caution">
    <text evidence="1">The sequence shown here is derived from an EMBL/GenBank/DDBJ whole genome shotgun (WGS) entry which is preliminary data.</text>
</comment>
<sequence length="194" mass="20587">MSTITVEAALAADHAATENLLDLTFGLSRWAKTSYRLREGNVAVAGLSLVTRDAGFGLTGAISFWPLKIGQAGTDALLLGPLAVHPERQNIGIGRALMKAGLDKAKALGHRLVILVGDEPYYARVGFKRVPDDQLEMPGPVDSDRLLYLELVEGALAEAHGLVLPPFRFAELSASFAIPHGGKGHQQQAQAAQG</sequence>
<keyword evidence="2" id="KW-1185">Reference proteome</keyword>
<proteinExistence type="predicted"/>
<evidence type="ECO:0000313" key="2">
    <source>
        <dbReference type="Proteomes" id="UP000616151"/>
    </source>
</evidence>
<organism evidence="1 2">
    <name type="scientific">Taklimakanibacter albus</name>
    <dbReference type="NCBI Taxonomy" id="2800327"/>
    <lineage>
        <taxon>Bacteria</taxon>
        <taxon>Pseudomonadati</taxon>
        <taxon>Pseudomonadota</taxon>
        <taxon>Alphaproteobacteria</taxon>
        <taxon>Hyphomicrobiales</taxon>
        <taxon>Aestuariivirgaceae</taxon>
        <taxon>Taklimakanibacter</taxon>
    </lineage>
</organism>
<protein>
    <submittedName>
        <fullName evidence="1">N-acetyltransferase</fullName>
    </submittedName>
</protein>
<gene>
    <name evidence="1" type="ORF">JHL16_14215</name>
</gene>
<dbReference type="EMBL" id="JAENHL010000007">
    <property type="protein sequence ID" value="MBK1867508.1"/>
    <property type="molecule type" value="Genomic_DNA"/>
</dbReference>
<name>A0ACC5R4J9_9HYPH</name>
<reference evidence="1" key="1">
    <citation type="submission" date="2021-01" db="EMBL/GenBank/DDBJ databases">
        <authorList>
            <person name="Sun Q."/>
        </authorList>
    </citation>
    <scope>NUCLEOTIDE SEQUENCE</scope>
    <source>
        <strain evidence="1">YIM B02566</strain>
    </source>
</reference>
<accession>A0ACC5R4J9</accession>
<evidence type="ECO:0000313" key="1">
    <source>
        <dbReference type="EMBL" id="MBK1867508.1"/>
    </source>
</evidence>